<dbReference type="EMBL" id="CP018867">
    <property type="protein sequence ID" value="AUI70884.1"/>
    <property type="molecule type" value="Genomic_DNA"/>
</dbReference>
<keyword evidence="2" id="KW-0732">Signal</keyword>
<dbReference type="Proteomes" id="UP000234653">
    <property type="component" value="Chromosome"/>
</dbReference>
<feature type="signal peptide" evidence="2">
    <location>
        <begin position="1"/>
        <end position="27"/>
    </location>
</feature>
<dbReference type="KEGG" id="lali:LA20249_01130"/>
<name>A0A2K9HE99_9LACO</name>
<evidence type="ECO:0000256" key="2">
    <source>
        <dbReference type="SAM" id="SignalP"/>
    </source>
</evidence>
<sequence>MKKMLRNSLMLGAAILGISSVGGIAQAATTPTTTPTTSTTTTTPSTTSTATADITPGQITINSGPSFLFGTVKGSANDTMYTSTSTTGNVSVSDAASGTGYTVSVTASPFTTSGANPTTLKNAQLLLDDNETDPVKSVDSDNVSTPPTMIANAILSSDPVDILSAPAGTGVGAYTASYGNGDAELKVPAGNIGGSYSSTLNWTLSNAPS</sequence>
<protein>
    <recommendedName>
        <fullName evidence="3">WxL domain-containing protein</fullName>
    </recommendedName>
</protein>
<organism evidence="4 5">
    <name type="scientific">Companilactobacillus alimentarius DSM 20249</name>
    <dbReference type="NCBI Taxonomy" id="1423720"/>
    <lineage>
        <taxon>Bacteria</taxon>
        <taxon>Bacillati</taxon>
        <taxon>Bacillota</taxon>
        <taxon>Bacilli</taxon>
        <taxon>Lactobacillales</taxon>
        <taxon>Lactobacillaceae</taxon>
        <taxon>Companilactobacillus</taxon>
    </lineage>
</organism>
<proteinExistence type="predicted"/>
<evidence type="ECO:0000313" key="5">
    <source>
        <dbReference type="Proteomes" id="UP000234653"/>
    </source>
</evidence>
<dbReference type="InterPro" id="IPR027994">
    <property type="entry name" value="WxL_dom"/>
</dbReference>
<evidence type="ECO:0000256" key="1">
    <source>
        <dbReference type="SAM" id="MobiDB-lite"/>
    </source>
</evidence>
<dbReference type="AlphaFoldDB" id="A0A2K9HE99"/>
<dbReference type="STRING" id="1423720.FC67_GL001501"/>
<reference evidence="4 5" key="1">
    <citation type="submission" date="2016-12" db="EMBL/GenBank/DDBJ databases">
        <title>The whole genome sequencing and assembly of Lactobacillus alimentarius DSM 20249T strain.</title>
        <authorList>
            <person name="Lee Y.-J."/>
            <person name="Yi H."/>
            <person name="Bahn Y.-S."/>
            <person name="Kim J.F."/>
            <person name="Lee D.-W."/>
        </authorList>
    </citation>
    <scope>NUCLEOTIDE SEQUENCE [LARGE SCALE GENOMIC DNA]</scope>
    <source>
        <strain evidence="4 5">DSM 20249</strain>
    </source>
</reference>
<feature type="region of interest" description="Disordered" evidence="1">
    <location>
        <begin position="28"/>
        <end position="52"/>
    </location>
</feature>
<keyword evidence="5" id="KW-1185">Reference proteome</keyword>
<evidence type="ECO:0000313" key="4">
    <source>
        <dbReference type="EMBL" id="AUI70884.1"/>
    </source>
</evidence>
<dbReference type="RefSeq" id="WP_057739204.1">
    <property type="nucleotide sequence ID" value="NZ_AZDQ01000043.1"/>
</dbReference>
<gene>
    <name evidence="4" type="ORF">LA20249_01130</name>
</gene>
<feature type="chain" id="PRO_5014746204" description="WxL domain-containing protein" evidence="2">
    <location>
        <begin position="28"/>
        <end position="209"/>
    </location>
</feature>
<accession>A0A2K9HE99</accession>
<dbReference type="Pfam" id="PF13731">
    <property type="entry name" value="WxL"/>
    <property type="match status" value="1"/>
</dbReference>
<feature type="domain" description="WxL" evidence="3">
    <location>
        <begin position="28"/>
        <end position="208"/>
    </location>
</feature>
<evidence type="ECO:0000259" key="3">
    <source>
        <dbReference type="Pfam" id="PF13731"/>
    </source>
</evidence>
<dbReference type="OrthoDB" id="2282798at2"/>